<organism evidence="3 4">
    <name type="scientific">Microlunatus aurantiacus</name>
    <dbReference type="NCBI Taxonomy" id="446786"/>
    <lineage>
        <taxon>Bacteria</taxon>
        <taxon>Bacillati</taxon>
        <taxon>Actinomycetota</taxon>
        <taxon>Actinomycetes</taxon>
        <taxon>Propionibacteriales</taxon>
        <taxon>Propionibacteriaceae</taxon>
        <taxon>Microlunatus</taxon>
    </lineage>
</organism>
<proteinExistence type="inferred from homology"/>
<comment type="similarity">
    <text evidence="2">Belongs to the MshB deacetylase family. Mca subfamily.</text>
</comment>
<evidence type="ECO:0000313" key="4">
    <source>
        <dbReference type="Proteomes" id="UP001500051"/>
    </source>
</evidence>
<evidence type="ECO:0000256" key="1">
    <source>
        <dbReference type="ARBA" id="ARBA00022833"/>
    </source>
</evidence>
<keyword evidence="2" id="KW-0378">Hydrolase</keyword>
<feature type="binding site" evidence="2">
    <location>
        <position position="23"/>
    </location>
    <ligand>
        <name>Zn(2+)</name>
        <dbReference type="ChEBI" id="CHEBI:29105"/>
    </ligand>
</feature>
<dbReference type="InterPro" id="IPR017811">
    <property type="entry name" value="Mca"/>
</dbReference>
<dbReference type="EC" id="3.5.1.115" evidence="2"/>
<gene>
    <name evidence="2 3" type="primary">mca</name>
    <name evidence="3" type="ORF">GCM10022204_31260</name>
</gene>
<reference evidence="4" key="1">
    <citation type="journal article" date="2019" name="Int. J. Syst. Evol. Microbiol.">
        <title>The Global Catalogue of Microorganisms (GCM) 10K type strain sequencing project: providing services to taxonomists for standard genome sequencing and annotation.</title>
        <authorList>
            <consortium name="The Broad Institute Genomics Platform"/>
            <consortium name="The Broad Institute Genome Sequencing Center for Infectious Disease"/>
            <person name="Wu L."/>
            <person name="Ma J."/>
        </authorList>
    </citation>
    <scope>NUCLEOTIDE SEQUENCE [LARGE SCALE GENOMIC DNA]</scope>
    <source>
        <strain evidence="4">JCM 16548</strain>
    </source>
</reference>
<dbReference type="PANTHER" id="PTHR12993:SF11">
    <property type="entry name" value="N-ACETYLGLUCOSAMINYL-PHOSPHATIDYLINOSITOL DE-N-ACETYLASE"/>
    <property type="match status" value="1"/>
</dbReference>
<name>A0ABP7DUX9_9ACTN</name>
<feature type="binding site" evidence="2">
    <location>
        <position position="26"/>
    </location>
    <ligand>
        <name>Zn(2+)</name>
        <dbReference type="ChEBI" id="CHEBI:29105"/>
    </ligand>
</feature>
<dbReference type="SUPFAM" id="SSF102588">
    <property type="entry name" value="LmbE-like"/>
    <property type="match status" value="1"/>
</dbReference>
<evidence type="ECO:0000256" key="2">
    <source>
        <dbReference type="HAMAP-Rule" id="MF_01482"/>
    </source>
</evidence>
<feature type="binding site" evidence="2">
    <location>
        <position position="153"/>
    </location>
    <ligand>
        <name>Zn(2+)</name>
        <dbReference type="ChEBI" id="CHEBI:29105"/>
    </ligand>
</feature>
<comment type="cofactor">
    <cofactor evidence="2">
        <name>Zn(2+)</name>
        <dbReference type="ChEBI" id="CHEBI:29105"/>
    </cofactor>
    <text evidence="2">Binds 1 zinc ion per subunit.</text>
</comment>
<dbReference type="Pfam" id="PF02585">
    <property type="entry name" value="PIG-L"/>
    <property type="match status" value="1"/>
</dbReference>
<dbReference type="Gene3D" id="3.40.50.10320">
    <property type="entry name" value="LmbE-like"/>
    <property type="match status" value="1"/>
</dbReference>
<dbReference type="PANTHER" id="PTHR12993">
    <property type="entry name" value="N-ACETYLGLUCOSAMINYL-PHOSPHATIDYLINOSITOL DE-N-ACETYLASE-RELATED"/>
    <property type="match status" value="1"/>
</dbReference>
<dbReference type="Proteomes" id="UP001500051">
    <property type="component" value="Unassembled WGS sequence"/>
</dbReference>
<dbReference type="RefSeq" id="WP_344813328.1">
    <property type="nucleotide sequence ID" value="NZ_BAAAYX010000013.1"/>
</dbReference>
<comment type="function">
    <text evidence="2">A mycothiol (MSH, N-acetylcysteinyl-glucosaminyl-inositol) S-conjugate amidase, it recycles conjugated MSH to the N-acetyl cysteine conjugate (AcCys S-conjugate, a mercapturic acid) and the MSH precursor. Involved in MSH-dependent detoxification of a number of alkylating agents and antibiotics.</text>
</comment>
<comment type="catalytic activity">
    <reaction evidence="2">
        <text>mycothiol S-conjugate + H2O = an N-acetyl-L-cysteine-S-conjugate + 1D-myo-inositol 2-amino-2-deoxy-alpha-D-glucopyranoside</text>
        <dbReference type="Rhea" id="RHEA:36543"/>
        <dbReference type="ChEBI" id="CHEBI:15377"/>
        <dbReference type="ChEBI" id="CHEBI:58718"/>
        <dbReference type="ChEBI" id="CHEBI:58886"/>
        <dbReference type="ChEBI" id="CHEBI:59633"/>
        <dbReference type="EC" id="3.5.1.115"/>
    </reaction>
</comment>
<evidence type="ECO:0000313" key="3">
    <source>
        <dbReference type="EMBL" id="GAA3710548.1"/>
    </source>
</evidence>
<sequence>MERPPLRLDAAGERLRLLHVHAHPDDESSKGAASTARYVAEGVEVMVATCTGGERGSILNPAMDRPDILANIGEIRRAEMDRARSILGIEQVWLGFVDSGLPEGDPLPPLPEGCFALVDLDVAVGRLVEVIRRFRPQVMTTYDENGGYPHPDHIRCHEISVAAFDAAADPERYPEAGEPWQVAKLYYHLSFHWHRFAALNHAMIEAGLESPYAERLATWERKPEDEQRLTTRVESADYFAVRDQALLAHATQIDPEGPWFSVPLEIHRHAWPTEDYQLVRSVVDSPLPEDDLFAGVAVSADGRVPSAASRVPT</sequence>
<dbReference type="InterPro" id="IPR024078">
    <property type="entry name" value="LmbE-like_dom_sf"/>
</dbReference>
<comment type="subunit">
    <text evidence="2">Monomer.</text>
</comment>
<keyword evidence="1 2" id="KW-0862">Zinc</keyword>
<dbReference type="InterPro" id="IPR003737">
    <property type="entry name" value="GlcNAc_PI_deacetylase-related"/>
</dbReference>
<comment type="caution">
    <text evidence="3">The sequence shown here is derived from an EMBL/GenBank/DDBJ whole genome shotgun (WGS) entry which is preliminary data.</text>
</comment>
<dbReference type="EMBL" id="BAAAYX010000013">
    <property type="protein sequence ID" value="GAA3710548.1"/>
    <property type="molecule type" value="Genomic_DNA"/>
</dbReference>
<dbReference type="HAMAP" id="MF_01482">
    <property type="entry name" value="Mca"/>
    <property type="match status" value="1"/>
</dbReference>
<keyword evidence="4" id="KW-1185">Reference proteome</keyword>
<accession>A0ABP7DUX9</accession>
<protein>
    <recommendedName>
        <fullName evidence="2">Mycothiol S-conjugate amidase</fullName>
        <ecNumber evidence="2">3.5.1.115</ecNumber>
    </recommendedName>
</protein>
<keyword evidence="2" id="KW-0479">Metal-binding</keyword>
<dbReference type="NCBIfam" id="TIGR03446">
    <property type="entry name" value="mycothiol_Mca"/>
    <property type="match status" value="1"/>
</dbReference>